<feature type="transmembrane region" description="Helical" evidence="2">
    <location>
        <begin position="222"/>
        <end position="240"/>
    </location>
</feature>
<evidence type="ECO:0000313" key="3">
    <source>
        <dbReference type="EMBL" id="KZZ90865.1"/>
    </source>
</evidence>
<gene>
    <name evidence="3" type="ORF">AAL_07091</name>
</gene>
<organism evidence="3 4">
    <name type="scientific">Moelleriella libera RCEF 2490</name>
    <dbReference type="NCBI Taxonomy" id="1081109"/>
    <lineage>
        <taxon>Eukaryota</taxon>
        <taxon>Fungi</taxon>
        <taxon>Dikarya</taxon>
        <taxon>Ascomycota</taxon>
        <taxon>Pezizomycotina</taxon>
        <taxon>Sordariomycetes</taxon>
        <taxon>Hypocreomycetidae</taxon>
        <taxon>Hypocreales</taxon>
        <taxon>Clavicipitaceae</taxon>
        <taxon>Moelleriella</taxon>
    </lineage>
</organism>
<feature type="transmembrane region" description="Helical" evidence="2">
    <location>
        <begin position="96"/>
        <end position="118"/>
    </location>
</feature>
<comment type="caution">
    <text evidence="3">The sequence shown here is derived from an EMBL/GenBank/DDBJ whole genome shotgun (WGS) entry which is preliminary data.</text>
</comment>
<feature type="region of interest" description="Disordered" evidence="1">
    <location>
        <begin position="530"/>
        <end position="583"/>
    </location>
</feature>
<name>A0A167Y4X0_9HYPO</name>
<reference evidence="3 4" key="1">
    <citation type="journal article" date="2016" name="Genome Biol. Evol.">
        <title>Divergent and convergent evolution of fungal pathogenicity.</title>
        <authorList>
            <person name="Shang Y."/>
            <person name="Xiao G."/>
            <person name="Zheng P."/>
            <person name="Cen K."/>
            <person name="Zhan S."/>
            <person name="Wang C."/>
        </authorList>
    </citation>
    <scope>NUCLEOTIDE SEQUENCE [LARGE SCALE GENOMIC DNA]</scope>
    <source>
        <strain evidence="3 4">RCEF 2490</strain>
    </source>
</reference>
<dbReference type="EMBL" id="AZGY01000020">
    <property type="protein sequence ID" value="KZZ90865.1"/>
    <property type="molecule type" value="Genomic_DNA"/>
</dbReference>
<dbReference type="STRING" id="1081109.A0A167Y4X0"/>
<keyword evidence="2" id="KW-0472">Membrane</keyword>
<dbReference type="Pfam" id="PF10361">
    <property type="entry name" value="DUF2434"/>
    <property type="match status" value="1"/>
</dbReference>
<protein>
    <submittedName>
        <fullName evidence="3">Uncharacterized protein</fullName>
    </submittedName>
</protein>
<dbReference type="InterPro" id="IPR018830">
    <property type="entry name" value="DUF2434"/>
</dbReference>
<evidence type="ECO:0000256" key="1">
    <source>
        <dbReference type="SAM" id="MobiDB-lite"/>
    </source>
</evidence>
<feature type="transmembrane region" description="Helical" evidence="2">
    <location>
        <begin position="139"/>
        <end position="158"/>
    </location>
</feature>
<evidence type="ECO:0000256" key="2">
    <source>
        <dbReference type="SAM" id="Phobius"/>
    </source>
</evidence>
<feature type="transmembrane region" description="Helical" evidence="2">
    <location>
        <begin position="271"/>
        <end position="291"/>
    </location>
</feature>
<feature type="transmembrane region" description="Helical" evidence="2">
    <location>
        <begin position="352"/>
        <end position="373"/>
    </location>
</feature>
<proteinExistence type="predicted"/>
<feature type="transmembrane region" description="Helical" evidence="2">
    <location>
        <begin position="312"/>
        <end position="332"/>
    </location>
</feature>
<sequence length="583" mass="66717">MGYLDVLEAGDLFIRDRSSYPPGDNVNDTLIAGVHYNASALDFANYTFYPNNATMSNDSDCYLFFQPYQPALIHPNGSFVNATSCYSSIYPIGVRGFTGIGLGVAYGLAIVLTLVTLAKHGALYLPKTRRFYPIGRRWQWYWALFVSACALVSLFTNIDIERYYLQDLPIVLSVFFWYLLCQGTTALVWEAVRHWGSWTERQFIDPNLFVYREDDRRARVEFWMPLWFYFWTWMNFFMVVPRDWNFVRSQHYPEQITGTAIPNATGIRFKVGGFCLVIAWFTILFSLYHSISHYKPRHRGIFNRALGFVSAIPLRLVLIISVLAALIAYQIFISFVWDFSIVKARDGNIPAIMAWGYGPSIIIMYTQIVYGFVAPNEDKELIRQRRERGEIDDRDLGIVRKPAWWNRVRGDHLRSMRDKINQNVNEVGGKRGVGRRTEDDMERHVRLEAERSAVNDDGIELGSMRIASSNPRADRAGARTVGSWNAASSDSFAHRYLGKDERRHADRIMQGASDVLFPSEAAAERARRATLLMEDGPPPPYPREDRRHRSGAQRPGSANRSNSASTTQSIDAQPQQVRSMLDV</sequence>
<keyword evidence="2" id="KW-1133">Transmembrane helix</keyword>
<evidence type="ECO:0000313" key="4">
    <source>
        <dbReference type="Proteomes" id="UP000078544"/>
    </source>
</evidence>
<dbReference type="Proteomes" id="UP000078544">
    <property type="component" value="Unassembled WGS sequence"/>
</dbReference>
<keyword evidence="2" id="KW-0812">Transmembrane</keyword>
<keyword evidence="4" id="KW-1185">Reference proteome</keyword>
<feature type="transmembrane region" description="Helical" evidence="2">
    <location>
        <begin position="170"/>
        <end position="192"/>
    </location>
</feature>
<dbReference type="AlphaFoldDB" id="A0A167Y4X0"/>
<dbReference type="OrthoDB" id="5308502at2759"/>
<accession>A0A167Y4X0</accession>
<feature type="compositionally biased region" description="Polar residues" evidence="1">
    <location>
        <begin position="556"/>
        <end position="583"/>
    </location>
</feature>